<dbReference type="EMBL" id="FQZY01000069">
    <property type="protein sequence ID" value="SHK66066.1"/>
    <property type="molecule type" value="Genomic_DNA"/>
</dbReference>
<dbReference type="STRING" id="1121950.SAMN02745243_03448"/>
<name>A0A1M6UA62_9FIRM</name>
<reference evidence="1 2" key="1">
    <citation type="submission" date="2016-11" db="EMBL/GenBank/DDBJ databases">
        <authorList>
            <person name="Jaros S."/>
            <person name="Januszkiewicz K."/>
            <person name="Wedrychowicz H."/>
        </authorList>
    </citation>
    <scope>NUCLEOTIDE SEQUENCE [LARGE SCALE GENOMIC DNA]</scope>
    <source>
        <strain evidence="1 2">DSM 15480</strain>
    </source>
</reference>
<keyword evidence="2" id="KW-1185">Reference proteome</keyword>
<evidence type="ECO:0000313" key="1">
    <source>
        <dbReference type="EMBL" id="SHK66066.1"/>
    </source>
</evidence>
<proteinExistence type="predicted"/>
<dbReference type="Proteomes" id="UP000184301">
    <property type="component" value="Unassembled WGS sequence"/>
</dbReference>
<dbReference type="AlphaFoldDB" id="A0A1M6UA62"/>
<organism evidence="1 2">
    <name type="scientific">Hespellia stercorisuis DSM 15480</name>
    <dbReference type="NCBI Taxonomy" id="1121950"/>
    <lineage>
        <taxon>Bacteria</taxon>
        <taxon>Bacillati</taxon>
        <taxon>Bacillota</taxon>
        <taxon>Clostridia</taxon>
        <taxon>Lachnospirales</taxon>
        <taxon>Lachnospiraceae</taxon>
        <taxon>Hespellia</taxon>
    </lineage>
</organism>
<evidence type="ECO:0000313" key="2">
    <source>
        <dbReference type="Proteomes" id="UP000184301"/>
    </source>
</evidence>
<dbReference type="RefSeq" id="WP_073112743.1">
    <property type="nucleotide sequence ID" value="NZ_FQZY01000069.1"/>
</dbReference>
<sequence>MQSCYIKLAAHTIKVNAIYETTMEFCKEYLLPNDICGCDFDLEITVEQKDIELERQKSESEDIKECIPIRHFSDEYLETLAVYRQIAEQMVDYDTLLFHGSAIAVDGQGYLFTAKSGTGKSTHTRLWREYFGERAVMVNDDKPLLKITEDGVTIYGTPWDGKHRLSNNISVLLKAICILNRDETNHIEQVSGRKGYPLLLQQTYRSAEPLKLMRTLELLDRMIENTSIYSLGCNMRPEAAKVAYEGMQTVTSKERRETK</sequence>
<dbReference type="InterPro" id="IPR027417">
    <property type="entry name" value="P-loop_NTPase"/>
</dbReference>
<dbReference type="SUPFAM" id="SSF53795">
    <property type="entry name" value="PEP carboxykinase-like"/>
    <property type="match status" value="1"/>
</dbReference>
<evidence type="ECO:0008006" key="3">
    <source>
        <dbReference type="Google" id="ProtNLM"/>
    </source>
</evidence>
<accession>A0A1M6UA62</accession>
<gene>
    <name evidence="1" type="ORF">SAMN02745243_03448</name>
</gene>
<dbReference type="OrthoDB" id="384098at2"/>
<dbReference type="Gene3D" id="3.40.50.300">
    <property type="entry name" value="P-loop containing nucleotide triphosphate hydrolases"/>
    <property type="match status" value="1"/>
</dbReference>
<protein>
    <recommendedName>
        <fullName evidence="3">SynChlorMet cassette protein ScmC</fullName>
    </recommendedName>
</protein>